<keyword evidence="1" id="KW-0479">Metal-binding</keyword>
<keyword evidence="2 4" id="KW-0547">Nucleotide-binding</keyword>
<dbReference type="AlphaFoldDB" id="A0A916YA16"/>
<gene>
    <name evidence="6" type="ORF">GCM10011335_44210</name>
</gene>
<keyword evidence="3 4" id="KW-0067">ATP-binding</keyword>
<reference evidence="6" key="1">
    <citation type="journal article" date="2014" name="Int. J. Syst. Evol. Microbiol.">
        <title>Complete genome sequence of Corynebacterium casei LMG S-19264T (=DSM 44701T), isolated from a smear-ripened cheese.</title>
        <authorList>
            <consortium name="US DOE Joint Genome Institute (JGI-PGF)"/>
            <person name="Walter F."/>
            <person name="Albersmeier A."/>
            <person name="Kalinowski J."/>
            <person name="Ruckert C."/>
        </authorList>
    </citation>
    <scope>NUCLEOTIDE SEQUENCE</scope>
    <source>
        <strain evidence="6">CGMCC 1.15493</strain>
    </source>
</reference>
<evidence type="ECO:0000313" key="6">
    <source>
        <dbReference type="EMBL" id="GGD36390.1"/>
    </source>
</evidence>
<evidence type="ECO:0000259" key="5">
    <source>
        <dbReference type="PROSITE" id="PS50975"/>
    </source>
</evidence>
<protein>
    <submittedName>
        <fullName evidence="6">Lysine biosynthesis protein LysX</fullName>
    </submittedName>
</protein>
<dbReference type="Pfam" id="PF08443">
    <property type="entry name" value="RimK"/>
    <property type="match status" value="1"/>
</dbReference>
<dbReference type="EMBL" id="BMJJ01000013">
    <property type="protein sequence ID" value="GGD36390.1"/>
    <property type="molecule type" value="Genomic_DNA"/>
</dbReference>
<comment type="caution">
    <text evidence="6">The sequence shown here is derived from an EMBL/GenBank/DDBJ whole genome shotgun (WGS) entry which is preliminary data.</text>
</comment>
<dbReference type="PANTHER" id="PTHR21621:SF0">
    <property type="entry name" value="BETA-CITRYLGLUTAMATE SYNTHASE B-RELATED"/>
    <property type="match status" value="1"/>
</dbReference>
<evidence type="ECO:0000256" key="3">
    <source>
        <dbReference type="ARBA" id="ARBA00022840"/>
    </source>
</evidence>
<dbReference type="Gene3D" id="3.30.470.20">
    <property type="entry name" value="ATP-grasp fold, B domain"/>
    <property type="match status" value="1"/>
</dbReference>
<dbReference type="GO" id="GO:0016879">
    <property type="term" value="F:ligase activity, forming carbon-nitrogen bonds"/>
    <property type="evidence" value="ECO:0007669"/>
    <property type="project" value="TreeGrafter"/>
</dbReference>
<dbReference type="Gene3D" id="3.40.50.20">
    <property type="match status" value="1"/>
</dbReference>
<dbReference type="RefSeq" id="WP_188854628.1">
    <property type="nucleotide sequence ID" value="NZ_BMJJ01000013.1"/>
</dbReference>
<evidence type="ECO:0000313" key="7">
    <source>
        <dbReference type="Proteomes" id="UP000613160"/>
    </source>
</evidence>
<dbReference type="GO" id="GO:0005524">
    <property type="term" value="F:ATP binding"/>
    <property type="evidence" value="ECO:0007669"/>
    <property type="project" value="UniProtKB-UniRule"/>
</dbReference>
<feature type="domain" description="ATP-grasp" evidence="5">
    <location>
        <begin position="126"/>
        <end position="306"/>
    </location>
</feature>
<dbReference type="Proteomes" id="UP000613160">
    <property type="component" value="Unassembled WGS sequence"/>
</dbReference>
<evidence type="ECO:0000256" key="2">
    <source>
        <dbReference type="ARBA" id="ARBA00022741"/>
    </source>
</evidence>
<dbReference type="InterPro" id="IPR004666">
    <property type="entry name" value="Rp_bS6_RimK/Lys_biosynth_LsyX"/>
</dbReference>
<accession>A0A916YA16</accession>
<keyword evidence="7" id="KW-1185">Reference proteome</keyword>
<proteinExistence type="predicted"/>
<dbReference type="SUPFAM" id="SSF56059">
    <property type="entry name" value="Glutathione synthetase ATP-binding domain-like"/>
    <property type="match status" value="1"/>
</dbReference>
<dbReference type="NCBIfam" id="TIGR00768">
    <property type="entry name" value="rimK_fam"/>
    <property type="match status" value="1"/>
</dbReference>
<dbReference type="InterPro" id="IPR011761">
    <property type="entry name" value="ATP-grasp"/>
</dbReference>
<sequence length="325" mass="33967">MGETLSLPAGARIGGSAGTAPRIALVTADLDRHARDLLKAFKAAGARVKAMELADISYDSAARHGLVLPHFGEDLPDAVCVRTMDGGSFEQVTRRLGTLHALSRLGVLVSNDARAIENCVDKSMTSFLLARAGLPSPRSWTVESRDAALAILAGEAGPLVLKPLFGAQGKGLKLVHGPDDLPAEGAIAGVYYLQRFAGRQDGGLFTDYRILVSHGRVAATMMRQAGQWITNIKQGATALPMPADPELEALALAATRAVGGDFCGVDLLRDATGAAQVIEVNSMPAWTGLQKASGVDVPMLRARDLLAQLAARALPHGADALARAV</sequence>
<dbReference type="GO" id="GO:0005737">
    <property type="term" value="C:cytoplasm"/>
    <property type="evidence" value="ECO:0007669"/>
    <property type="project" value="TreeGrafter"/>
</dbReference>
<dbReference type="PROSITE" id="PS50975">
    <property type="entry name" value="ATP_GRASP"/>
    <property type="match status" value="1"/>
</dbReference>
<dbReference type="InterPro" id="IPR013651">
    <property type="entry name" value="ATP-grasp_RimK-type"/>
</dbReference>
<dbReference type="PANTHER" id="PTHR21621">
    <property type="entry name" value="RIBOSOMAL PROTEIN S6 MODIFICATION PROTEIN"/>
    <property type="match status" value="1"/>
</dbReference>
<organism evidence="6 7">
    <name type="scientific">Aureimonas glaciei</name>
    <dbReference type="NCBI Taxonomy" id="1776957"/>
    <lineage>
        <taxon>Bacteria</taxon>
        <taxon>Pseudomonadati</taxon>
        <taxon>Pseudomonadota</taxon>
        <taxon>Alphaproteobacteria</taxon>
        <taxon>Hyphomicrobiales</taxon>
        <taxon>Aurantimonadaceae</taxon>
        <taxon>Aureimonas</taxon>
    </lineage>
</organism>
<name>A0A916YA16_9HYPH</name>
<evidence type="ECO:0000256" key="4">
    <source>
        <dbReference type="PROSITE-ProRule" id="PRU00409"/>
    </source>
</evidence>
<evidence type="ECO:0000256" key="1">
    <source>
        <dbReference type="ARBA" id="ARBA00022723"/>
    </source>
</evidence>
<dbReference type="GO" id="GO:0046872">
    <property type="term" value="F:metal ion binding"/>
    <property type="evidence" value="ECO:0007669"/>
    <property type="project" value="UniProtKB-KW"/>
</dbReference>
<reference evidence="6" key="2">
    <citation type="submission" date="2020-09" db="EMBL/GenBank/DDBJ databases">
        <authorList>
            <person name="Sun Q."/>
            <person name="Zhou Y."/>
        </authorList>
    </citation>
    <scope>NUCLEOTIDE SEQUENCE</scope>
    <source>
        <strain evidence="6">CGMCC 1.15493</strain>
    </source>
</reference>